<feature type="domain" description="HTH luxR-type" evidence="4">
    <location>
        <begin position="142"/>
        <end position="207"/>
    </location>
</feature>
<dbReference type="InterPro" id="IPR058245">
    <property type="entry name" value="NreC/VraR/RcsB-like_REC"/>
</dbReference>
<name>A0A395LNH4_9SPHN</name>
<dbReference type="PROSITE" id="PS50110">
    <property type="entry name" value="RESPONSE_REGULATORY"/>
    <property type="match status" value="1"/>
</dbReference>
<dbReference type="InterPro" id="IPR016032">
    <property type="entry name" value="Sig_transdc_resp-reg_C-effctor"/>
</dbReference>
<evidence type="ECO:0000313" key="6">
    <source>
        <dbReference type="EMBL" id="RDS78613.1"/>
    </source>
</evidence>
<dbReference type="SMART" id="SM00448">
    <property type="entry name" value="REC"/>
    <property type="match status" value="1"/>
</dbReference>
<evidence type="ECO:0000313" key="7">
    <source>
        <dbReference type="Proteomes" id="UP000254101"/>
    </source>
</evidence>
<dbReference type="SUPFAM" id="SSF46894">
    <property type="entry name" value="C-terminal effector domain of the bipartite response regulators"/>
    <property type="match status" value="1"/>
</dbReference>
<dbReference type="EMBL" id="QRBB01000001">
    <property type="protein sequence ID" value="RDS78613.1"/>
    <property type="molecule type" value="Genomic_DNA"/>
</dbReference>
<dbReference type="InterPro" id="IPR011006">
    <property type="entry name" value="CheY-like_superfamily"/>
</dbReference>
<dbReference type="PROSITE" id="PS50043">
    <property type="entry name" value="HTH_LUXR_2"/>
    <property type="match status" value="1"/>
</dbReference>
<comment type="caution">
    <text evidence="6">The sequence shown here is derived from an EMBL/GenBank/DDBJ whole genome shotgun (WGS) entry which is preliminary data.</text>
</comment>
<dbReference type="InterPro" id="IPR036388">
    <property type="entry name" value="WH-like_DNA-bd_sf"/>
</dbReference>
<dbReference type="CDD" id="cd17535">
    <property type="entry name" value="REC_NarL-like"/>
    <property type="match status" value="1"/>
</dbReference>
<feature type="modified residue" description="4-aspartylphosphate" evidence="3">
    <location>
        <position position="59"/>
    </location>
</feature>
<dbReference type="SUPFAM" id="SSF52172">
    <property type="entry name" value="CheY-like"/>
    <property type="match status" value="1"/>
</dbReference>
<keyword evidence="7" id="KW-1185">Reference proteome</keyword>
<dbReference type="GO" id="GO:0000160">
    <property type="term" value="P:phosphorelay signal transduction system"/>
    <property type="evidence" value="ECO:0007669"/>
    <property type="project" value="InterPro"/>
</dbReference>
<organism evidence="6 7">
    <name type="scientific">Alteriqipengyuania lutimaris</name>
    <dbReference type="NCBI Taxonomy" id="1538146"/>
    <lineage>
        <taxon>Bacteria</taxon>
        <taxon>Pseudomonadati</taxon>
        <taxon>Pseudomonadota</taxon>
        <taxon>Alphaproteobacteria</taxon>
        <taxon>Sphingomonadales</taxon>
        <taxon>Erythrobacteraceae</taxon>
        <taxon>Alteriqipengyuania</taxon>
    </lineage>
</organism>
<reference evidence="6 7" key="1">
    <citation type="submission" date="2018-07" db="EMBL/GenBank/DDBJ databases">
        <title>Erythrobacter nanhaiensis sp. nov., a novel member of the genus Erythrobacter isolated from the South China Sea.</title>
        <authorList>
            <person name="Chen X."/>
            <person name="Liu J."/>
        </authorList>
    </citation>
    <scope>NUCLEOTIDE SEQUENCE [LARGE SCALE GENOMIC DNA]</scope>
    <source>
        <strain evidence="6 7">S-5</strain>
    </source>
</reference>
<evidence type="ECO:0000256" key="3">
    <source>
        <dbReference type="PROSITE-ProRule" id="PRU00169"/>
    </source>
</evidence>
<keyword evidence="1 3" id="KW-0597">Phosphoprotein</keyword>
<dbReference type="OrthoDB" id="9814495at2"/>
<evidence type="ECO:0000256" key="2">
    <source>
        <dbReference type="ARBA" id="ARBA00023125"/>
    </source>
</evidence>
<dbReference type="GO" id="GO:0003677">
    <property type="term" value="F:DNA binding"/>
    <property type="evidence" value="ECO:0007669"/>
    <property type="project" value="UniProtKB-KW"/>
</dbReference>
<dbReference type="Gene3D" id="3.40.50.2300">
    <property type="match status" value="1"/>
</dbReference>
<gene>
    <name evidence="6" type="ORF">DL238_08340</name>
</gene>
<protein>
    <submittedName>
        <fullName evidence="6">DNA-binding response regulator</fullName>
    </submittedName>
</protein>
<dbReference type="PRINTS" id="PR00038">
    <property type="entry name" value="HTHLUXR"/>
</dbReference>
<proteinExistence type="predicted"/>
<dbReference type="Proteomes" id="UP000254101">
    <property type="component" value="Unassembled WGS sequence"/>
</dbReference>
<dbReference type="InterPro" id="IPR001789">
    <property type="entry name" value="Sig_transdc_resp-reg_receiver"/>
</dbReference>
<dbReference type="AlphaFoldDB" id="A0A395LNH4"/>
<dbReference type="CDD" id="cd06170">
    <property type="entry name" value="LuxR_C_like"/>
    <property type="match status" value="1"/>
</dbReference>
<keyword evidence="2 6" id="KW-0238">DNA-binding</keyword>
<dbReference type="InterPro" id="IPR000792">
    <property type="entry name" value="Tscrpt_reg_LuxR_C"/>
</dbReference>
<evidence type="ECO:0000259" key="4">
    <source>
        <dbReference type="PROSITE" id="PS50043"/>
    </source>
</evidence>
<dbReference type="SMART" id="SM00421">
    <property type="entry name" value="HTH_LUXR"/>
    <property type="match status" value="1"/>
</dbReference>
<dbReference type="InterPro" id="IPR051015">
    <property type="entry name" value="EvgA-like"/>
</dbReference>
<dbReference type="PANTHER" id="PTHR45566:SF2">
    <property type="entry name" value="NARL SUBFAMILY"/>
    <property type="match status" value="1"/>
</dbReference>
<dbReference type="Pfam" id="PF00072">
    <property type="entry name" value="Response_reg"/>
    <property type="match status" value="1"/>
</dbReference>
<dbReference type="GO" id="GO:0006355">
    <property type="term" value="P:regulation of DNA-templated transcription"/>
    <property type="evidence" value="ECO:0007669"/>
    <property type="project" value="InterPro"/>
</dbReference>
<dbReference type="Pfam" id="PF00196">
    <property type="entry name" value="GerE"/>
    <property type="match status" value="1"/>
</dbReference>
<sequence length="209" mass="22238">MAAQSSRTIVADDHPIFREGISSILRDIDPSIEVDQAGSFEELLEVASNGASPALFLLDLNFPGMDVDAAVPLLRLKFPLSSIIIISMADDRRSTDHIMDVGVDGFISKAATQQQIREGIAAVIGGEFVNVSEAGGLSMTSSVSHFSGLTPRQLDVLRGIAKGRSNKQIAADLGISPFTVRIHVSALLRELKVDSRTAAAALATRYGVH</sequence>
<dbReference type="PANTHER" id="PTHR45566">
    <property type="entry name" value="HTH-TYPE TRANSCRIPTIONAL REGULATOR YHJB-RELATED"/>
    <property type="match status" value="1"/>
</dbReference>
<feature type="domain" description="Response regulatory" evidence="5">
    <location>
        <begin position="7"/>
        <end position="124"/>
    </location>
</feature>
<accession>A0A395LNH4</accession>
<evidence type="ECO:0000259" key="5">
    <source>
        <dbReference type="PROSITE" id="PS50110"/>
    </source>
</evidence>
<dbReference type="Gene3D" id="1.10.10.10">
    <property type="entry name" value="Winged helix-like DNA-binding domain superfamily/Winged helix DNA-binding domain"/>
    <property type="match status" value="1"/>
</dbReference>
<evidence type="ECO:0000256" key="1">
    <source>
        <dbReference type="ARBA" id="ARBA00022553"/>
    </source>
</evidence>